<name>A0A319AYR3_ASPVC</name>
<reference evidence="2" key="1">
    <citation type="submission" date="2016-12" db="EMBL/GenBank/DDBJ databases">
        <title>The genomes of Aspergillus section Nigri reveals drivers in fungal speciation.</title>
        <authorList>
            <consortium name="DOE Joint Genome Institute"/>
            <person name="Vesth T.C."/>
            <person name="Nybo J."/>
            <person name="Theobald S."/>
            <person name="Brandl J."/>
            <person name="Frisvad J.C."/>
            <person name="Nielsen K.F."/>
            <person name="Lyhne E.K."/>
            <person name="Kogle M.E."/>
            <person name="Kuo A."/>
            <person name="Riley R."/>
            <person name="Clum A."/>
            <person name="Nolan M."/>
            <person name="Lipzen A."/>
            <person name="Salamov A."/>
            <person name="Henrissat B."/>
            <person name="Wiebenga A."/>
            <person name="De Vries R.P."/>
            <person name="Grigoriev I.V."/>
            <person name="Mortensen U.H."/>
            <person name="Andersen M.R."/>
            <person name="Baker S.E."/>
        </authorList>
    </citation>
    <scope>NUCLEOTIDE SEQUENCE [LARGE SCALE GENOMIC DNA]</scope>
    <source>
        <strain evidence="2">CBS 113365</strain>
    </source>
</reference>
<keyword evidence="1" id="KW-1133">Transmembrane helix</keyword>
<dbReference type="Proteomes" id="UP000248405">
    <property type="component" value="Unassembled WGS sequence"/>
</dbReference>
<keyword evidence="3" id="KW-1185">Reference proteome</keyword>
<gene>
    <name evidence="2" type="ORF">BO88DRAFT_142507</name>
</gene>
<dbReference type="GeneID" id="37206050"/>
<protein>
    <submittedName>
        <fullName evidence="2">Uncharacterized protein</fullName>
    </submittedName>
</protein>
<proteinExistence type="predicted"/>
<organism evidence="2 3">
    <name type="scientific">Aspergillus vadensis (strain CBS 113365 / IMI 142717 / IBT 24658)</name>
    <dbReference type="NCBI Taxonomy" id="1448311"/>
    <lineage>
        <taxon>Eukaryota</taxon>
        <taxon>Fungi</taxon>
        <taxon>Dikarya</taxon>
        <taxon>Ascomycota</taxon>
        <taxon>Pezizomycotina</taxon>
        <taxon>Eurotiomycetes</taxon>
        <taxon>Eurotiomycetidae</taxon>
        <taxon>Eurotiales</taxon>
        <taxon>Aspergillaceae</taxon>
        <taxon>Aspergillus</taxon>
        <taxon>Aspergillus subgen. Circumdati</taxon>
    </lineage>
</organism>
<sequence>MPSFLISHGDCLIGIRAALSPSLGVAWYPSRVWRVRLGRRSHVSEQHVTIGIAQEATSELDTQVQTRKVVVAHLEENGGGNGGEKRKGCSIVLIVRPYALPLFFFSFFFFFIFTFVFSFLFFFSASLLPVLYYRLLWSPLLRGPLDC</sequence>
<dbReference type="EMBL" id="KZ821638">
    <property type="protein sequence ID" value="PYH65526.1"/>
    <property type="molecule type" value="Genomic_DNA"/>
</dbReference>
<dbReference type="RefSeq" id="XP_025559320.1">
    <property type="nucleotide sequence ID" value="XM_025701458.1"/>
</dbReference>
<evidence type="ECO:0000313" key="2">
    <source>
        <dbReference type="EMBL" id="PYH65526.1"/>
    </source>
</evidence>
<feature type="transmembrane region" description="Helical" evidence="1">
    <location>
        <begin position="102"/>
        <end position="132"/>
    </location>
</feature>
<evidence type="ECO:0000256" key="1">
    <source>
        <dbReference type="SAM" id="Phobius"/>
    </source>
</evidence>
<evidence type="ECO:0000313" key="3">
    <source>
        <dbReference type="Proteomes" id="UP000248405"/>
    </source>
</evidence>
<dbReference type="AlphaFoldDB" id="A0A319AYR3"/>
<keyword evidence="1" id="KW-0472">Membrane</keyword>
<keyword evidence="1" id="KW-0812">Transmembrane</keyword>
<accession>A0A319AYR3</accession>